<protein>
    <recommendedName>
        <fullName evidence="2 7">peptidylprolyl isomerase</fullName>
        <ecNumber evidence="2 7">5.2.1.8</ecNumber>
    </recommendedName>
</protein>
<feature type="repeat" description="TPR" evidence="8">
    <location>
        <begin position="335"/>
        <end position="368"/>
    </location>
</feature>
<feature type="region of interest" description="Disordered" evidence="9">
    <location>
        <begin position="411"/>
        <end position="443"/>
    </location>
</feature>
<dbReference type="PANTHER" id="PTHR46512">
    <property type="entry name" value="PEPTIDYLPROLYL ISOMERASE"/>
    <property type="match status" value="1"/>
</dbReference>
<feature type="compositionally biased region" description="Basic and acidic residues" evidence="9">
    <location>
        <begin position="427"/>
        <end position="442"/>
    </location>
</feature>
<feature type="domain" description="PPIase FKBP-type" evidence="10">
    <location>
        <begin position="149"/>
        <end position="235"/>
    </location>
</feature>
<evidence type="ECO:0000256" key="3">
    <source>
        <dbReference type="ARBA" id="ARBA00022737"/>
    </source>
</evidence>
<feature type="repeat" description="TPR" evidence="8">
    <location>
        <begin position="252"/>
        <end position="285"/>
    </location>
</feature>
<dbReference type="GO" id="GO:0003755">
    <property type="term" value="F:peptidyl-prolyl cis-trans isomerase activity"/>
    <property type="evidence" value="ECO:0007669"/>
    <property type="project" value="UniProtKB-KW"/>
</dbReference>
<accession>A0ABD2MGI9</accession>
<dbReference type="FunFam" id="1.25.40.10:FF:000008">
    <property type="entry name" value="Peptidylprolyl isomerase"/>
    <property type="match status" value="1"/>
</dbReference>
<dbReference type="Pfam" id="PF00254">
    <property type="entry name" value="FKBP_C"/>
    <property type="match status" value="2"/>
</dbReference>
<dbReference type="FunFam" id="3.10.50.40:FF:000013">
    <property type="entry name" value="Peptidylprolyl isomerase"/>
    <property type="match status" value="1"/>
</dbReference>
<dbReference type="InterPro" id="IPR019734">
    <property type="entry name" value="TPR_rpt"/>
</dbReference>
<evidence type="ECO:0000256" key="2">
    <source>
        <dbReference type="ARBA" id="ARBA00013194"/>
    </source>
</evidence>
<evidence type="ECO:0000256" key="8">
    <source>
        <dbReference type="PROSITE-ProRule" id="PRU00339"/>
    </source>
</evidence>
<keyword evidence="3" id="KW-0677">Repeat</keyword>
<dbReference type="InterPro" id="IPR011990">
    <property type="entry name" value="TPR-like_helical_dom_sf"/>
</dbReference>
<feature type="domain" description="PPIase FKBP-type" evidence="10">
    <location>
        <begin position="32"/>
        <end position="120"/>
    </location>
</feature>
<evidence type="ECO:0000259" key="10">
    <source>
        <dbReference type="PROSITE" id="PS50059"/>
    </source>
</evidence>
<dbReference type="SUPFAM" id="SSF54534">
    <property type="entry name" value="FKBP-like"/>
    <property type="match status" value="2"/>
</dbReference>
<evidence type="ECO:0000256" key="5">
    <source>
        <dbReference type="ARBA" id="ARBA00023110"/>
    </source>
</evidence>
<dbReference type="EC" id="5.2.1.8" evidence="2 7"/>
<sequence>MPEAIDICPKKDGGVMKEIIQEGIGVETPTPGSNVKVHYTGTLLDGSKFDSSRDRDRPFEFNLGKGSVIKAWDIGVATMRKGERAILTCAPQYAYGESGSPPAIPPNSTLKFDVEVLDWTGEDLSPKKDGGIERIQITPGEGYANPNDGALVQVHLTGKFGDKVFEDRDVSFNVGEGSEENILKGVEIALESFKRGETSKLIIKPQYAFGAKGSDELGIPPNATLEYIVTLKNFEKSKESWALNDEEKVQQAKLFKEKGTHYFKEQKYQLAIKMYKKIVDYLKEDGENIKKAGDESRSLLLSAHLNMSLCYLKIEEFFEARNEAANSLKIDPNNEKALFRHGKALLELGEPILASGAFQKCLQIDPNNSAAKQQNMLCLKRMKAQLQQEKRIYANMFDKFAKMDTQREEFEMKKQPNVMSSVGEWGAEDREREPSEFERENPDILLLNKTGDFKDM</sequence>
<dbReference type="InterPro" id="IPR001179">
    <property type="entry name" value="PPIase_FKBP_dom"/>
</dbReference>
<dbReference type="EMBL" id="JABFTP020000001">
    <property type="protein sequence ID" value="KAL3265474.1"/>
    <property type="molecule type" value="Genomic_DNA"/>
</dbReference>
<proteinExistence type="predicted"/>
<keyword evidence="12" id="KW-1185">Reference proteome</keyword>
<reference evidence="11 12" key="1">
    <citation type="journal article" date="2021" name="BMC Biol.">
        <title>Horizontally acquired antibacterial genes associated with adaptive radiation of ladybird beetles.</title>
        <authorList>
            <person name="Li H.S."/>
            <person name="Tang X.F."/>
            <person name="Huang Y.H."/>
            <person name="Xu Z.Y."/>
            <person name="Chen M.L."/>
            <person name="Du X.Y."/>
            <person name="Qiu B.Y."/>
            <person name="Chen P.T."/>
            <person name="Zhang W."/>
            <person name="Slipinski A."/>
            <person name="Escalona H.E."/>
            <person name="Waterhouse R.M."/>
            <person name="Zwick A."/>
            <person name="Pang H."/>
        </authorList>
    </citation>
    <scope>NUCLEOTIDE SEQUENCE [LARGE SCALE GENOMIC DNA]</scope>
    <source>
        <strain evidence="11">SYSU2018</strain>
    </source>
</reference>
<evidence type="ECO:0000313" key="12">
    <source>
        <dbReference type="Proteomes" id="UP001516400"/>
    </source>
</evidence>
<dbReference type="SUPFAM" id="SSF48452">
    <property type="entry name" value="TPR-like"/>
    <property type="match status" value="1"/>
</dbReference>
<dbReference type="SMART" id="SM00028">
    <property type="entry name" value="TPR"/>
    <property type="match status" value="3"/>
</dbReference>
<name>A0ABD2MGI9_9CUCU</name>
<comment type="caution">
    <text evidence="11">The sequence shown here is derived from an EMBL/GenBank/DDBJ whole genome shotgun (WGS) entry which is preliminary data.</text>
</comment>
<keyword evidence="4 8" id="KW-0802">TPR repeat</keyword>
<dbReference type="InterPro" id="IPR046357">
    <property type="entry name" value="PPIase_dom_sf"/>
</dbReference>
<keyword evidence="5 7" id="KW-0697">Rotamase</keyword>
<dbReference type="PROSITE" id="PS50059">
    <property type="entry name" value="FKBP_PPIASE"/>
    <property type="match status" value="2"/>
</dbReference>
<dbReference type="Gene3D" id="3.10.50.40">
    <property type="match status" value="2"/>
</dbReference>
<evidence type="ECO:0000256" key="9">
    <source>
        <dbReference type="SAM" id="MobiDB-lite"/>
    </source>
</evidence>
<comment type="catalytic activity">
    <reaction evidence="1 7">
        <text>[protein]-peptidylproline (omega=180) = [protein]-peptidylproline (omega=0)</text>
        <dbReference type="Rhea" id="RHEA:16237"/>
        <dbReference type="Rhea" id="RHEA-COMP:10747"/>
        <dbReference type="Rhea" id="RHEA-COMP:10748"/>
        <dbReference type="ChEBI" id="CHEBI:83833"/>
        <dbReference type="ChEBI" id="CHEBI:83834"/>
        <dbReference type="EC" id="5.2.1.8"/>
    </reaction>
</comment>
<evidence type="ECO:0000256" key="4">
    <source>
        <dbReference type="ARBA" id="ARBA00022803"/>
    </source>
</evidence>
<evidence type="ECO:0000256" key="6">
    <source>
        <dbReference type="ARBA" id="ARBA00023235"/>
    </source>
</evidence>
<dbReference type="AlphaFoldDB" id="A0ABD2MGI9"/>
<dbReference type="FunFam" id="3.10.50.40:FF:000025">
    <property type="entry name" value="Peptidylprolyl isomerase"/>
    <property type="match status" value="1"/>
</dbReference>
<dbReference type="Gene3D" id="1.25.40.10">
    <property type="entry name" value="Tetratricopeptide repeat domain"/>
    <property type="match status" value="1"/>
</dbReference>
<dbReference type="PROSITE" id="PS50005">
    <property type="entry name" value="TPR"/>
    <property type="match status" value="3"/>
</dbReference>
<evidence type="ECO:0000256" key="7">
    <source>
        <dbReference type="PROSITE-ProRule" id="PRU00277"/>
    </source>
</evidence>
<evidence type="ECO:0000256" key="1">
    <source>
        <dbReference type="ARBA" id="ARBA00000971"/>
    </source>
</evidence>
<dbReference type="Proteomes" id="UP001516400">
    <property type="component" value="Unassembled WGS sequence"/>
</dbReference>
<feature type="repeat" description="TPR" evidence="8">
    <location>
        <begin position="301"/>
        <end position="334"/>
    </location>
</feature>
<gene>
    <name evidence="11" type="ORF">HHI36_009678</name>
</gene>
<dbReference type="InterPro" id="IPR050754">
    <property type="entry name" value="FKBP4/5/8-like"/>
</dbReference>
<organism evidence="11 12">
    <name type="scientific">Cryptolaemus montrouzieri</name>
    <dbReference type="NCBI Taxonomy" id="559131"/>
    <lineage>
        <taxon>Eukaryota</taxon>
        <taxon>Metazoa</taxon>
        <taxon>Ecdysozoa</taxon>
        <taxon>Arthropoda</taxon>
        <taxon>Hexapoda</taxon>
        <taxon>Insecta</taxon>
        <taxon>Pterygota</taxon>
        <taxon>Neoptera</taxon>
        <taxon>Endopterygota</taxon>
        <taxon>Coleoptera</taxon>
        <taxon>Polyphaga</taxon>
        <taxon>Cucujiformia</taxon>
        <taxon>Coccinelloidea</taxon>
        <taxon>Coccinellidae</taxon>
        <taxon>Scymninae</taxon>
        <taxon>Scymnini</taxon>
        <taxon>Cryptolaemus</taxon>
    </lineage>
</organism>
<dbReference type="PANTHER" id="PTHR46512:SF9">
    <property type="entry name" value="PEPTIDYLPROLYL ISOMERASE"/>
    <property type="match status" value="1"/>
</dbReference>
<evidence type="ECO:0000313" key="11">
    <source>
        <dbReference type="EMBL" id="KAL3265474.1"/>
    </source>
</evidence>
<keyword evidence="6 7" id="KW-0413">Isomerase</keyword>